<dbReference type="Proteomes" id="UP000677228">
    <property type="component" value="Unassembled WGS sequence"/>
</dbReference>
<name>A0A8S2F4T3_9BILA</name>
<gene>
    <name evidence="2" type="ORF">OVA965_LOCUS32095</name>
    <name evidence="3" type="ORF">TMI583_LOCUS32949</name>
</gene>
<dbReference type="Proteomes" id="UP000682733">
    <property type="component" value="Unassembled WGS sequence"/>
</dbReference>
<dbReference type="EMBL" id="CAJOBA010046418">
    <property type="protein sequence ID" value="CAF4189197.1"/>
    <property type="molecule type" value="Genomic_DNA"/>
</dbReference>
<feature type="non-terminal residue" evidence="2">
    <location>
        <position position="1"/>
    </location>
</feature>
<comment type="caution">
    <text evidence="2">The sequence shown here is derived from an EMBL/GenBank/DDBJ whole genome shotgun (WGS) entry which is preliminary data.</text>
</comment>
<dbReference type="EMBL" id="CAJNOK010024727">
    <property type="protein sequence ID" value="CAF1380747.1"/>
    <property type="molecule type" value="Genomic_DNA"/>
</dbReference>
<dbReference type="AlphaFoldDB" id="A0A8S2F4T3"/>
<evidence type="ECO:0000313" key="3">
    <source>
        <dbReference type="EMBL" id="CAF4189197.1"/>
    </source>
</evidence>
<evidence type="ECO:0000256" key="1">
    <source>
        <dbReference type="SAM" id="MobiDB-lite"/>
    </source>
</evidence>
<protein>
    <submittedName>
        <fullName evidence="2">Uncharacterized protein</fullName>
    </submittedName>
</protein>
<accession>A0A8S2F4T3</accession>
<proteinExistence type="predicted"/>
<feature type="compositionally biased region" description="Basic and acidic residues" evidence="1">
    <location>
        <begin position="41"/>
        <end position="51"/>
    </location>
</feature>
<evidence type="ECO:0000313" key="4">
    <source>
        <dbReference type="Proteomes" id="UP000677228"/>
    </source>
</evidence>
<evidence type="ECO:0000313" key="2">
    <source>
        <dbReference type="EMBL" id="CAF1380747.1"/>
    </source>
</evidence>
<organism evidence="2 4">
    <name type="scientific">Didymodactylos carnosus</name>
    <dbReference type="NCBI Taxonomy" id="1234261"/>
    <lineage>
        <taxon>Eukaryota</taxon>
        <taxon>Metazoa</taxon>
        <taxon>Spiralia</taxon>
        <taxon>Gnathifera</taxon>
        <taxon>Rotifera</taxon>
        <taxon>Eurotatoria</taxon>
        <taxon>Bdelloidea</taxon>
        <taxon>Philodinida</taxon>
        <taxon>Philodinidae</taxon>
        <taxon>Didymodactylos</taxon>
    </lineage>
</organism>
<sequence>MQQNRETILFNNIILSVLEILDCCLSHTGLMSKIYQDEHEQTNDEDAKAYNEEDNNNYNTSTDSPALYSQKLEIAKYICQANLDKTKTNQLLTLLNLVHDQRQLPPSSSIDLWDKLNIKFEYTKIEYCTS</sequence>
<reference evidence="2" key="1">
    <citation type="submission" date="2021-02" db="EMBL/GenBank/DDBJ databases">
        <authorList>
            <person name="Nowell W R."/>
        </authorList>
    </citation>
    <scope>NUCLEOTIDE SEQUENCE</scope>
</reference>
<feature type="region of interest" description="Disordered" evidence="1">
    <location>
        <begin position="41"/>
        <end position="64"/>
    </location>
</feature>